<dbReference type="Pfam" id="PF13439">
    <property type="entry name" value="Glyco_transf_4"/>
    <property type="match status" value="1"/>
</dbReference>
<dbReference type="InterPro" id="IPR001296">
    <property type="entry name" value="Glyco_trans_1"/>
</dbReference>
<feature type="domain" description="Glycosyltransferase subfamily 4-like N-terminal" evidence="2">
    <location>
        <begin position="19"/>
        <end position="163"/>
    </location>
</feature>
<dbReference type="GO" id="GO:0016757">
    <property type="term" value="F:glycosyltransferase activity"/>
    <property type="evidence" value="ECO:0007669"/>
    <property type="project" value="InterPro"/>
</dbReference>
<dbReference type="CDD" id="cd03811">
    <property type="entry name" value="GT4_GT28_WabH-like"/>
    <property type="match status" value="1"/>
</dbReference>
<dbReference type="EMBL" id="DYWV01000173">
    <property type="protein sequence ID" value="HJF40287.1"/>
    <property type="molecule type" value="Genomic_DNA"/>
</dbReference>
<evidence type="ECO:0000259" key="2">
    <source>
        <dbReference type="Pfam" id="PF13439"/>
    </source>
</evidence>
<evidence type="ECO:0000259" key="1">
    <source>
        <dbReference type="Pfam" id="PF00534"/>
    </source>
</evidence>
<dbReference type="Pfam" id="PF00534">
    <property type="entry name" value="Glycos_transf_1"/>
    <property type="match status" value="1"/>
</dbReference>
<name>A0A921KKR1_9FIRM</name>
<dbReference type="PANTHER" id="PTHR12526">
    <property type="entry name" value="GLYCOSYLTRANSFERASE"/>
    <property type="match status" value="1"/>
</dbReference>
<dbReference type="InterPro" id="IPR028098">
    <property type="entry name" value="Glyco_trans_4-like_N"/>
</dbReference>
<proteinExistence type="predicted"/>
<organism evidence="3 4">
    <name type="scientific">Thomasclavelia spiroformis</name>
    <dbReference type="NCBI Taxonomy" id="29348"/>
    <lineage>
        <taxon>Bacteria</taxon>
        <taxon>Bacillati</taxon>
        <taxon>Bacillota</taxon>
        <taxon>Erysipelotrichia</taxon>
        <taxon>Erysipelotrichales</taxon>
        <taxon>Coprobacillaceae</taxon>
        <taxon>Thomasclavelia</taxon>
    </lineage>
</organism>
<protein>
    <submittedName>
        <fullName evidence="3">Glycosyltransferase</fullName>
    </submittedName>
</protein>
<sequence length="357" mass="41166">MSINKKMKIMHVLKSSVYSGAENVVITIIKNLTAEFDFLYVSSEGSIRLILEERKIPFALLDKFDKKSLKRVIKEYKPDIIHAHDFSASVLCAMCAGKIRLISQLHYDPPWVRRWNVKTIMYTLCFPKIEKLLIVSETSFLNMVFSKIYLQKAKVIANPIDISKIRDMSKKSTEIIKVGDQGCDVIFVGRFVEQKNPQRFIHLIHLLKRSGFSNIKAEMLGCGELEEKCRLLIKSLDLDDNIEIRGFQKNPYPDIRKSKLLCMTSRWEGYGLVLVEANSLGIPVVSSRTAGSEEVLGKDAEELCENDEEFLKKISLLLNNQTEYNNWKSRSLCRAEKVKQIDDYMKDMKNIYWKCMG</sequence>
<dbReference type="Gene3D" id="3.40.50.2000">
    <property type="entry name" value="Glycogen Phosphorylase B"/>
    <property type="match status" value="2"/>
</dbReference>
<reference evidence="3" key="1">
    <citation type="journal article" date="2021" name="PeerJ">
        <title>Extensive microbial diversity within the chicken gut microbiome revealed by metagenomics and culture.</title>
        <authorList>
            <person name="Gilroy R."/>
            <person name="Ravi A."/>
            <person name="Getino M."/>
            <person name="Pursley I."/>
            <person name="Horton D.L."/>
            <person name="Alikhan N.F."/>
            <person name="Baker D."/>
            <person name="Gharbi K."/>
            <person name="Hall N."/>
            <person name="Watson M."/>
            <person name="Adriaenssens E.M."/>
            <person name="Foster-Nyarko E."/>
            <person name="Jarju S."/>
            <person name="Secka A."/>
            <person name="Antonio M."/>
            <person name="Oren A."/>
            <person name="Chaudhuri R.R."/>
            <person name="La Ragione R."/>
            <person name="Hildebrand F."/>
            <person name="Pallen M.J."/>
        </authorList>
    </citation>
    <scope>NUCLEOTIDE SEQUENCE</scope>
    <source>
        <strain evidence="3">CHK193-16274</strain>
    </source>
</reference>
<dbReference type="SUPFAM" id="SSF53756">
    <property type="entry name" value="UDP-Glycosyltransferase/glycogen phosphorylase"/>
    <property type="match status" value="1"/>
</dbReference>
<dbReference type="Proteomes" id="UP000749320">
    <property type="component" value="Unassembled WGS sequence"/>
</dbReference>
<gene>
    <name evidence="3" type="ORF">K8V91_05115</name>
</gene>
<feature type="domain" description="Glycosyl transferase family 1" evidence="1">
    <location>
        <begin position="184"/>
        <end position="330"/>
    </location>
</feature>
<accession>A0A921KKR1</accession>
<reference evidence="3" key="2">
    <citation type="submission" date="2021-09" db="EMBL/GenBank/DDBJ databases">
        <authorList>
            <person name="Gilroy R."/>
        </authorList>
    </citation>
    <scope>NUCLEOTIDE SEQUENCE</scope>
    <source>
        <strain evidence="3">CHK193-16274</strain>
    </source>
</reference>
<evidence type="ECO:0000313" key="3">
    <source>
        <dbReference type="EMBL" id="HJF40287.1"/>
    </source>
</evidence>
<dbReference type="AlphaFoldDB" id="A0A921KKR1"/>
<evidence type="ECO:0000313" key="4">
    <source>
        <dbReference type="Proteomes" id="UP000749320"/>
    </source>
</evidence>
<dbReference type="PANTHER" id="PTHR12526:SF630">
    <property type="entry name" value="GLYCOSYLTRANSFERASE"/>
    <property type="match status" value="1"/>
</dbReference>
<comment type="caution">
    <text evidence="3">The sequence shown here is derived from an EMBL/GenBank/DDBJ whole genome shotgun (WGS) entry which is preliminary data.</text>
</comment>